<keyword evidence="4" id="KW-0963">Cytoplasm</keyword>
<dbReference type="NCBIfam" id="NF002243">
    <property type="entry name" value="PRK01153.1"/>
    <property type="match status" value="1"/>
</dbReference>
<dbReference type="InterPro" id="IPR014729">
    <property type="entry name" value="Rossmann-like_a/b/a_fold"/>
</dbReference>
<dbReference type="PANTHER" id="PTHR21342">
    <property type="entry name" value="PHOSPHOPANTETHEINE ADENYLYLTRANSFERASE"/>
    <property type="match status" value="1"/>
</dbReference>
<dbReference type="UniPathway" id="UPA00253">
    <property type="reaction ID" value="UER00600"/>
</dbReference>
<dbReference type="EMBL" id="CP020477">
    <property type="protein sequence ID" value="ARM75523.1"/>
    <property type="molecule type" value="Genomic_DNA"/>
</dbReference>
<dbReference type="GO" id="GO:0005737">
    <property type="term" value="C:cytoplasm"/>
    <property type="evidence" value="ECO:0007669"/>
    <property type="project" value="UniProtKB-SubCell"/>
</dbReference>
<dbReference type="STRING" id="282676.B6F84_05410"/>
<sequence length="176" mass="20394">MLRGLYPGRFQPFHLGHLSVVKWALERVDELVILVGSSQESHTLVNPFTAGERVEMIRLGLEEAGVSSSKYFIIPIPDVLMNSVWAYHVKLYSPKFEKVFARNPLVLRLFKEAGVEVEEPPAFNREKYNSTLIRKMIITGENWENLVPEKVYKYIINIKGDERLKEITRSDKILNY</sequence>
<name>A0A1W6JZ15_9CREN</name>
<reference evidence="7 8" key="1">
    <citation type="submission" date="2017-03" db="EMBL/GenBank/DDBJ databases">
        <title>Sulfur activation and transportation mechanism of thermophilic Archaea Acidianus manzaensis YN-25.</title>
        <authorList>
            <person name="Ma Y."/>
            <person name="Yang Y."/>
            <person name="Xia J."/>
        </authorList>
    </citation>
    <scope>NUCLEOTIDE SEQUENCE [LARGE SCALE GENOMIC DNA]</scope>
    <source>
        <strain evidence="7 8">YN-25</strain>
    </source>
</reference>
<comment type="catalytic activity">
    <reaction evidence="4">
        <text>beta-nicotinamide D-ribonucleotide + ATP + H(+) = diphosphate + NAD(+)</text>
        <dbReference type="Rhea" id="RHEA:21360"/>
        <dbReference type="ChEBI" id="CHEBI:14649"/>
        <dbReference type="ChEBI" id="CHEBI:15378"/>
        <dbReference type="ChEBI" id="CHEBI:30616"/>
        <dbReference type="ChEBI" id="CHEBI:33019"/>
        <dbReference type="ChEBI" id="CHEBI:57540"/>
        <dbReference type="EC" id="2.7.7.1"/>
    </reaction>
</comment>
<dbReference type="Pfam" id="PF01467">
    <property type="entry name" value="CTP_transf_like"/>
    <property type="match status" value="1"/>
</dbReference>
<evidence type="ECO:0000256" key="1">
    <source>
        <dbReference type="ARBA" id="ARBA00010124"/>
    </source>
</evidence>
<keyword evidence="4" id="KW-0067">ATP-binding</keyword>
<proteinExistence type="inferred from homology"/>
<protein>
    <recommendedName>
        <fullName evidence="4 5">Nicotinamide-nucleotide adenylyltransferase</fullName>
        <ecNumber evidence="4 5">2.7.7.1</ecNumber>
    </recommendedName>
    <alternativeName>
        <fullName evidence="4">NAD(+) diphosphorylase</fullName>
    </alternativeName>
    <alternativeName>
        <fullName evidence="4">NAD(+) pyrophosphorylase</fullName>
    </alternativeName>
    <alternativeName>
        <fullName evidence="4">NMN adenylyltransferase</fullName>
    </alternativeName>
</protein>
<dbReference type="AlphaFoldDB" id="A0A1W6JZ15"/>
<evidence type="ECO:0000313" key="8">
    <source>
        <dbReference type="Proteomes" id="UP000193404"/>
    </source>
</evidence>
<dbReference type="Proteomes" id="UP000193404">
    <property type="component" value="Chromosome"/>
</dbReference>
<evidence type="ECO:0000256" key="5">
    <source>
        <dbReference type="NCBIfam" id="TIGR01527"/>
    </source>
</evidence>
<keyword evidence="4" id="KW-0547">Nucleotide-binding</keyword>
<dbReference type="PANTHER" id="PTHR21342:SF0">
    <property type="entry name" value="BIFUNCTIONAL NMN ADENYLYLTRANSFERASE_NUDIX HYDROLASE"/>
    <property type="match status" value="1"/>
</dbReference>
<keyword evidence="8" id="KW-1185">Reference proteome</keyword>
<dbReference type="RefSeq" id="WP_148691293.1">
    <property type="nucleotide sequence ID" value="NZ_CP020477.1"/>
</dbReference>
<dbReference type="GeneID" id="41590336"/>
<evidence type="ECO:0000256" key="2">
    <source>
        <dbReference type="ARBA" id="ARBA00022679"/>
    </source>
</evidence>
<dbReference type="NCBIfam" id="TIGR01527">
    <property type="entry name" value="arch_NMN_Atrans"/>
    <property type="match status" value="1"/>
</dbReference>
<dbReference type="CDD" id="cd02166">
    <property type="entry name" value="NMNAT_Archaea"/>
    <property type="match status" value="1"/>
</dbReference>
<keyword evidence="4" id="KW-0520">NAD</keyword>
<dbReference type="EC" id="2.7.7.1" evidence="4 5"/>
<dbReference type="GO" id="GO:0009435">
    <property type="term" value="P:NAD+ biosynthetic process"/>
    <property type="evidence" value="ECO:0007669"/>
    <property type="project" value="UniProtKB-UniRule"/>
</dbReference>
<keyword evidence="3 4" id="KW-0548">Nucleotidyltransferase</keyword>
<feature type="domain" description="Cytidyltransferase-like" evidence="6">
    <location>
        <begin position="5"/>
        <end position="135"/>
    </location>
</feature>
<evidence type="ECO:0000256" key="3">
    <source>
        <dbReference type="ARBA" id="ARBA00022695"/>
    </source>
</evidence>
<comment type="pathway">
    <text evidence="4">Cofactor biosynthesis; NAD(+) biosynthesis; NAD(+) from nicotinamide D-ribonucleotide: step 1/1.</text>
</comment>
<dbReference type="GO" id="GO:0005524">
    <property type="term" value="F:ATP binding"/>
    <property type="evidence" value="ECO:0007669"/>
    <property type="project" value="UniProtKB-KW"/>
</dbReference>
<keyword evidence="4" id="KW-0662">Pyridine nucleotide biosynthesis</keyword>
<dbReference type="OrthoDB" id="264480at2157"/>
<evidence type="ECO:0000313" key="7">
    <source>
        <dbReference type="EMBL" id="ARM75523.1"/>
    </source>
</evidence>
<comment type="similarity">
    <text evidence="1 4">Belongs to the archaeal NMN adenylyltransferase family.</text>
</comment>
<keyword evidence="2 4" id="KW-0808">Transferase</keyword>
<dbReference type="Gene3D" id="3.40.50.620">
    <property type="entry name" value="HUPs"/>
    <property type="match status" value="1"/>
</dbReference>
<dbReference type="GO" id="GO:0000309">
    <property type="term" value="F:nicotinamide-nucleotide adenylyltransferase activity"/>
    <property type="evidence" value="ECO:0007669"/>
    <property type="project" value="UniProtKB-UniRule"/>
</dbReference>
<gene>
    <name evidence="7" type="ORF">B6F84_05410</name>
</gene>
<evidence type="ECO:0000259" key="6">
    <source>
        <dbReference type="Pfam" id="PF01467"/>
    </source>
</evidence>
<dbReference type="NCBIfam" id="TIGR00125">
    <property type="entry name" value="cyt_tran_rel"/>
    <property type="match status" value="1"/>
</dbReference>
<dbReference type="InterPro" id="IPR006418">
    <property type="entry name" value="NMN_Atrans_arc"/>
</dbReference>
<dbReference type="InterPro" id="IPR004821">
    <property type="entry name" value="Cyt_trans-like"/>
</dbReference>
<dbReference type="KEGG" id="aman:B6F84_05410"/>
<accession>A0A1W6JZ15</accession>
<dbReference type="SUPFAM" id="SSF52374">
    <property type="entry name" value="Nucleotidylyl transferase"/>
    <property type="match status" value="1"/>
</dbReference>
<organism evidence="7 8">
    <name type="scientific">Acidianus manzaensis</name>
    <dbReference type="NCBI Taxonomy" id="282676"/>
    <lineage>
        <taxon>Archaea</taxon>
        <taxon>Thermoproteota</taxon>
        <taxon>Thermoprotei</taxon>
        <taxon>Sulfolobales</taxon>
        <taxon>Sulfolobaceae</taxon>
        <taxon>Acidianus</taxon>
    </lineage>
</organism>
<evidence type="ECO:0000256" key="4">
    <source>
        <dbReference type="HAMAP-Rule" id="MF_00243"/>
    </source>
</evidence>
<dbReference type="HAMAP" id="MF_00243">
    <property type="entry name" value="NMN_adenylyltr"/>
    <property type="match status" value="1"/>
</dbReference>
<comment type="subcellular location">
    <subcellularLocation>
        <location evidence="4">Cytoplasm</location>
    </subcellularLocation>
</comment>